<accession>A0A8X7UN16</accession>
<protein>
    <submittedName>
        <fullName evidence="2">Uncharacterized protein</fullName>
    </submittedName>
</protein>
<dbReference type="Proteomes" id="UP000886595">
    <property type="component" value="Unassembled WGS sequence"/>
</dbReference>
<sequence length="222" mass="26798">MGDDNPRIMFGVIITVYVDRQTTTVRSFRARPRNDGMWKRGIGRTKGYDRRANLLAYIRQLRSESQAGDSKHDGVECENVPDRPNAKKKKQRWIRKMMSKFRLPFLRPFRRKNRTWRYRQFVPDEEEGEAKSRAYSSDLWGYHAAAYEVEETHEDNFKKHYIYFSFHIAFLLFFQNLRKMKIKSIHKNMKSKETGKRHKSLVKSTTMQKQEYNYRKYIFTSN</sequence>
<keyword evidence="3" id="KW-1185">Reference proteome</keyword>
<gene>
    <name evidence="2" type="ORF">Bca52824_053241</name>
</gene>
<feature type="compositionally biased region" description="Basic and acidic residues" evidence="1">
    <location>
        <begin position="69"/>
        <end position="85"/>
    </location>
</feature>
<proteinExistence type="predicted"/>
<comment type="caution">
    <text evidence="2">The sequence shown here is derived from an EMBL/GenBank/DDBJ whole genome shotgun (WGS) entry which is preliminary data.</text>
</comment>
<dbReference type="OrthoDB" id="847067at2759"/>
<feature type="region of interest" description="Disordered" evidence="1">
    <location>
        <begin position="65"/>
        <end position="89"/>
    </location>
</feature>
<evidence type="ECO:0000313" key="3">
    <source>
        <dbReference type="Proteomes" id="UP000886595"/>
    </source>
</evidence>
<evidence type="ECO:0000256" key="1">
    <source>
        <dbReference type="SAM" id="MobiDB-lite"/>
    </source>
</evidence>
<dbReference type="AlphaFoldDB" id="A0A8X7UN16"/>
<dbReference type="EMBL" id="JAAMPC010000011">
    <property type="protein sequence ID" value="KAG2282021.1"/>
    <property type="molecule type" value="Genomic_DNA"/>
</dbReference>
<name>A0A8X7UN16_BRACI</name>
<evidence type="ECO:0000313" key="2">
    <source>
        <dbReference type="EMBL" id="KAG2282021.1"/>
    </source>
</evidence>
<organism evidence="2 3">
    <name type="scientific">Brassica carinata</name>
    <name type="common">Ethiopian mustard</name>
    <name type="synonym">Abyssinian cabbage</name>
    <dbReference type="NCBI Taxonomy" id="52824"/>
    <lineage>
        <taxon>Eukaryota</taxon>
        <taxon>Viridiplantae</taxon>
        <taxon>Streptophyta</taxon>
        <taxon>Embryophyta</taxon>
        <taxon>Tracheophyta</taxon>
        <taxon>Spermatophyta</taxon>
        <taxon>Magnoliopsida</taxon>
        <taxon>eudicotyledons</taxon>
        <taxon>Gunneridae</taxon>
        <taxon>Pentapetalae</taxon>
        <taxon>rosids</taxon>
        <taxon>malvids</taxon>
        <taxon>Brassicales</taxon>
        <taxon>Brassicaceae</taxon>
        <taxon>Brassiceae</taxon>
        <taxon>Brassica</taxon>
    </lineage>
</organism>
<reference evidence="2 3" key="1">
    <citation type="submission" date="2020-02" db="EMBL/GenBank/DDBJ databases">
        <authorList>
            <person name="Ma Q."/>
            <person name="Huang Y."/>
            <person name="Song X."/>
            <person name="Pei D."/>
        </authorList>
    </citation>
    <scope>NUCLEOTIDE SEQUENCE [LARGE SCALE GENOMIC DNA]</scope>
    <source>
        <strain evidence="2">Sxm20200214</strain>
        <tissue evidence="2">Leaf</tissue>
    </source>
</reference>